<feature type="region of interest" description="Disordered" evidence="1">
    <location>
        <begin position="86"/>
        <end position="124"/>
    </location>
</feature>
<accession>A0A8S3RWK8</accession>
<evidence type="ECO:0000313" key="2">
    <source>
        <dbReference type="EMBL" id="CAG2213184.1"/>
    </source>
</evidence>
<organism evidence="2 3">
    <name type="scientific">Mytilus edulis</name>
    <name type="common">Blue mussel</name>
    <dbReference type="NCBI Taxonomy" id="6550"/>
    <lineage>
        <taxon>Eukaryota</taxon>
        <taxon>Metazoa</taxon>
        <taxon>Spiralia</taxon>
        <taxon>Lophotrochozoa</taxon>
        <taxon>Mollusca</taxon>
        <taxon>Bivalvia</taxon>
        <taxon>Autobranchia</taxon>
        <taxon>Pteriomorphia</taxon>
        <taxon>Mytilida</taxon>
        <taxon>Mytiloidea</taxon>
        <taxon>Mytilidae</taxon>
        <taxon>Mytilinae</taxon>
        <taxon>Mytilus</taxon>
    </lineage>
</organism>
<sequence>MINSGRICVSTEVRVVVTGTEAQSRVSELKACAKKLKNKLKKDGSGKRSPVNDYRDEYSNLREQMEQVKQCFQCPDDDDHGRVDEDAGGFKRPRTNSPTHAATVHEREPIADYTYSESRNNERDLDTEIKGKKKEAQNRYCEHYVESEMMGKQLKITPCNYRLGDPDRPLSLVNEIADEYKIQLKKMKSNQLQYLKQGIMQKIAKSVDGKVLSRISQSEKQYFEKCLELCWIMVCHSPPIHLDLGF</sequence>
<dbReference type="AlphaFoldDB" id="A0A8S3RWK8"/>
<gene>
    <name evidence="2" type="ORF">MEDL_27132</name>
</gene>
<dbReference type="EMBL" id="CAJPWZ010001339">
    <property type="protein sequence ID" value="CAG2213184.1"/>
    <property type="molecule type" value="Genomic_DNA"/>
</dbReference>
<evidence type="ECO:0000313" key="3">
    <source>
        <dbReference type="Proteomes" id="UP000683360"/>
    </source>
</evidence>
<protein>
    <submittedName>
        <fullName evidence="2">Uncharacterized protein</fullName>
    </submittedName>
</protein>
<comment type="caution">
    <text evidence="2">The sequence shown here is derived from an EMBL/GenBank/DDBJ whole genome shotgun (WGS) entry which is preliminary data.</text>
</comment>
<evidence type="ECO:0000256" key="1">
    <source>
        <dbReference type="SAM" id="MobiDB-lite"/>
    </source>
</evidence>
<keyword evidence="3" id="KW-1185">Reference proteome</keyword>
<reference evidence="2" key="1">
    <citation type="submission" date="2021-03" db="EMBL/GenBank/DDBJ databases">
        <authorList>
            <person name="Bekaert M."/>
        </authorList>
    </citation>
    <scope>NUCLEOTIDE SEQUENCE</scope>
</reference>
<dbReference type="Proteomes" id="UP000683360">
    <property type="component" value="Unassembled WGS sequence"/>
</dbReference>
<proteinExistence type="predicted"/>
<name>A0A8S3RWK8_MYTED</name>